<evidence type="ECO:0000256" key="6">
    <source>
        <dbReference type="ARBA" id="ARBA00023002"/>
    </source>
</evidence>
<evidence type="ECO:0000313" key="12">
    <source>
        <dbReference type="Proteomes" id="UP001156870"/>
    </source>
</evidence>
<dbReference type="SUPFAM" id="SSF53597">
    <property type="entry name" value="Dihydrofolate reductase-like"/>
    <property type="match status" value="1"/>
</dbReference>
<dbReference type="AlphaFoldDB" id="A0AA37T7L6"/>
<evidence type="ECO:0000256" key="7">
    <source>
        <dbReference type="ARBA" id="ARBA00025067"/>
    </source>
</evidence>
<keyword evidence="5 8" id="KW-0521">NADP</keyword>
<dbReference type="GO" id="GO:0046654">
    <property type="term" value="P:tetrahydrofolate biosynthetic process"/>
    <property type="evidence" value="ECO:0007669"/>
    <property type="project" value="InterPro"/>
</dbReference>
<evidence type="ECO:0000259" key="10">
    <source>
        <dbReference type="PROSITE" id="PS51330"/>
    </source>
</evidence>
<dbReference type="PIRSF" id="PIRSF000194">
    <property type="entry name" value="DHFR"/>
    <property type="match status" value="1"/>
</dbReference>
<reference evidence="11 12" key="1">
    <citation type="journal article" date="2014" name="Int. J. Syst. Evol. Microbiol.">
        <title>Complete genome sequence of Corynebacterium casei LMG S-19264T (=DSM 44701T), isolated from a smear-ripened cheese.</title>
        <authorList>
            <consortium name="US DOE Joint Genome Institute (JGI-PGF)"/>
            <person name="Walter F."/>
            <person name="Albersmeier A."/>
            <person name="Kalinowski J."/>
            <person name="Ruckert C."/>
        </authorList>
    </citation>
    <scope>NUCLEOTIDE SEQUENCE [LARGE SCALE GENOMIC DNA]</scope>
    <source>
        <strain evidence="11 12">NBRC 110095</strain>
    </source>
</reference>
<dbReference type="PROSITE" id="PS00075">
    <property type="entry name" value="DHFR_1"/>
    <property type="match status" value="1"/>
</dbReference>
<comment type="function">
    <text evidence="7 8">Key enzyme in folate metabolism. Catalyzes an essential reaction for de novo glycine and purine synthesis, and for DNA precursor synthesis.</text>
</comment>
<evidence type="ECO:0000256" key="9">
    <source>
        <dbReference type="RuleBase" id="RU004474"/>
    </source>
</evidence>
<evidence type="ECO:0000256" key="2">
    <source>
        <dbReference type="ARBA" id="ARBA00009539"/>
    </source>
</evidence>
<evidence type="ECO:0000256" key="1">
    <source>
        <dbReference type="ARBA" id="ARBA00004903"/>
    </source>
</evidence>
<dbReference type="EC" id="1.5.1.3" evidence="3 8"/>
<dbReference type="EMBL" id="BSPD01000029">
    <property type="protein sequence ID" value="GLS25331.1"/>
    <property type="molecule type" value="Genomic_DNA"/>
</dbReference>
<dbReference type="GO" id="GO:0070401">
    <property type="term" value="F:NADP+ binding"/>
    <property type="evidence" value="ECO:0007669"/>
    <property type="project" value="UniProtKB-ARBA"/>
</dbReference>
<comment type="pathway">
    <text evidence="1 8">Cofactor biosynthesis; tetrahydrofolate biosynthesis; 5,6,7,8-tetrahydrofolate from 7,8-dihydrofolate: step 1/1.</text>
</comment>
<keyword evidence="6 8" id="KW-0560">Oxidoreductase</keyword>
<dbReference type="InterPro" id="IPR024072">
    <property type="entry name" value="DHFR-like_dom_sf"/>
</dbReference>
<accession>A0AA37T7L6</accession>
<name>A0AA37T7L6_9GAMM</name>
<keyword evidence="12" id="KW-1185">Reference proteome</keyword>
<protein>
    <recommendedName>
        <fullName evidence="3 8">Dihydrofolate reductase</fullName>
        <ecNumber evidence="3 8">1.5.1.3</ecNumber>
    </recommendedName>
</protein>
<dbReference type="Proteomes" id="UP001156870">
    <property type="component" value="Unassembled WGS sequence"/>
</dbReference>
<dbReference type="CDD" id="cd00209">
    <property type="entry name" value="DHFR"/>
    <property type="match status" value="1"/>
</dbReference>
<dbReference type="InterPro" id="IPR012259">
    <property type="entry name" value="DHFR"/>
</dbReference>
<dbReference type="GO" id="GO:0046452">
    <property type="term" value="P:dihydrofolate metabolic process"/>
    <property type="evidence" value="ECO:0007669"/>
    <property type="project" value="TreeGrafter"/>
</dbReference>
<dbReference type="GO" id="GO:0005829">
    <property type="term" value="C:cytosol"/>
    <property type="evidence" value="ECO:0007669"/>
    <property type="project" value="TreeGrafter"/>
</dbReference>
<comment type="catalytic activity">
    <reaction evidence="8">
        <text>(6S)-5,6,7,8-tetrahydrofolate + NADP(+) = 7,8-dihydrofolate + NADPH + H(+)</text>
        <dbReference type="Rhea" id="RHEA:15009"/>
        <dbReference type="ChEBI" id="CHEBI:15378"/>
        <dbReference type="ChEBI" id="CHEBI:57451"/>
        <dbReference type="ChEBI" id="CHEBI:57453"/>
        <dbReference type="ChEBI" id="CHEBI:57783"/>
        <dbReference type="ChEBI" id="CHEBI:58349"/>
        <dbReference type="EC" id="1.5.1.3"/>
    </reaction>
</comment>
<dbReference type="Gene3D" id="3.40.430.10">
    <property type="entry name" value="Dihydrofolate Reductase, subunit A"/>
    <property type="match status" value="1"/>
</dbReference>
<dbReference type="PROSITE" id="PS51330">
    <property type="entry name" value="DHFR_2"/>
    <property type="match status" value="1"/>
</dbReference>
<keyword evidence="4 8" id="KW-0554">One-carbon metabolism</keyword>
<evidence type="ECO:0000256" key="5">
    <source>
        <dbReference type="ARBA" id="ARBA00022857"/>
    </source>
</evidence>
<dbReference type="InterPro" id="IPR017925">
    <property type="entry name" value="DHFR_CS"/>
</dbReference>
<comment type="similarity">
    <text evidence="2 8 9">Belongs to the dihydrofolate reductase family.</text>
</comment>
<evidence type="ECO:0000256" key="3">
    <source>
        <dbReference type="ARBA" id="ARBA00012856"/>
    </source>
</evidence>
<dbReference type="FunFam" id="3.40.430.10:FF:000001">
    <property type="entry name" value="Dihydrofolate reductase"/>
    <property type="match status" value="1"/>
</dbReference>
<organism evidence="11 12">
    <name type="scientific">Marinibactrum halimedae</name>
    <dbReference type="NCBI Taxonomy" id="1444977"/>
    <lineage>
        <taxon>Bacteria</taxon>
        <taxon>Pseudomonadati</taxon>
        <taxon>Pseudomonadota</taxon>
        <taxon>Gammaproteobacteria</taxon>
        <taxon>Cellvibrionales</taxon>
        <taxon>Cellvibrionaceae</taxon>
        <taxon>Marinibactrum</taxon>
    </lineage>
</organism>
<evidence type="ECO:0000313" key="11">
    <source>
        <dbReference type="EMBL" id="GLS25331.1"/>
    </source>
</evidence>
<dbReference type="PANTHER" id="PTHR48069">
    <property type="entry name" value="DIHYDROFOLATE REDUCTASE"/>
    <property type="match status" value="1"/>
</dbReference>
<gene>
    <name evidence="11" type="primary">dfrA</name>
    <name evidence="11" type="ORF">GCM10007877_10450</name>
</gene>
<dbReference type="GO" id="GO:0006730">
    <property type="term" value="P:one-carbon metabolic process"/>
    <property type="evidence" value="ECO:0007669"/>
    <property type="project" value="UniProtKB-KW"/>
</dbReference>
<dbReference type="GO" id="GO:0046655">
    <property type="term" value="P:folic acid metabolic process"/>
    <property type="evidence" value="ECO:0007669"/>
    <property type="project" value="TreeGrafter"/>
</dbReference>
<dbReference type="InterPro" id="IPR001796">
    <property type="entry name" value="DHFR_dom"/>
</dbReference>
<proteinExistence type="inferred from homology"/>
<sequence length="166" mass="18640">MKKSIIVAMSQNGVIGIENQLPWHLPNDLKYFKKNTVGKPLIMGRRTFESIGRPLPNRLNIIVSRQSGLSIDGVHVASSLEAAFDIASKNTSADGEVMIAGGSQIYQLGLPLVDSLYVTHVHTTLEGDAYFPNVDWSNWQESFREDHKKCEKNSFDYSFVRYGKCF</sequence>
<feature type="domain" description="DHFR" evidence="10">
    <location>
        <begin position="2"/>
        <end position="164"/>
    </location>
</feature>
<dbReference type="GO" id="GO:0004146">
    <property type="term" value="F:dihydrofolate reductase activity"/>
    <property type="evidence" value="ECO:0007669"/>
    <property type="project" value="UniProtKB-EC"/>
</dbReference>
<comment type="caution">
    <text evidence="11">The sequence shown here is derived from an EMBL/GenBank/DDBJ whole genome shotgun (WGS) entry which is preliminary data.</text>
</comment>
<dbReference type="PANTHER" id="PTHR48069:SF3">
    <property type="entry name" value="DIHYDROFOLATE REDUCTASE"/>
    <property type="match status" value="1"/>
</dbReference>
<dbReference type="RefSeq" id="WP_232593366.1">
    <property type="nucleotide sequence ID" value="NZ_BSPD01000029.1"/>
</dbReference>
<dbReference type="PRINTS" id="PR00070">
    <property type="entry name" value="DHFR"/>
</dbReference>
<evidence type="ECO:0000256" key="8">
    <source>
        <dbReference type="PIRNR" id="PIRNR000194"/>
    </source>
</evidence>
<evidence type="ECO:0000256" key="4">
    <source>
        <dbReference type="ARBA" id="ARBA00022563"/>
    </source>
</evidence>
<dbReference type="Pfam" id="PF00186">
    <property type="entry name" value="DHFR_1"/>
    <property type="match status" value="1"/>
</dbReference>